<sequence>MSALPDPIRMRRLARNRALTLAFAATLMSACQQGAQPLEPAPPAPTQPMAQDTPPPDYPPELACRQVGGTAVLNVALAANGYPVRIDIVTSSGNKTLDDAAVAAVHDWKFRPATLRGKPTTSRLQVPVTFTPPNPPPDECNQYL</sequence>
<protein>
    <submittedName>
        <fullName evidence="13">Energy transducer TonB</fullName>
    </submittedName>
</protein>
<dbReference type="PROSITE" id="PS52015">
    <property type="entry name" value="TONB_CTD"/>
    <property type="match status" value="1"/>
</dbReference>
<keyword evidence="4" id="KW-1003">Cell membrane</keyword>
<dbReference type="InterPro" id="IPR006260">
    <property type="entry name" value="TonB/TolA_C"/>
</dbReference>
<evidence type="ECO:0000256" key="4">
    <source>
        <dbReference type="ARBA" id="ARBA00022475"/>
    </source>
</evidence>
<reference evidence="14" key="1">
    <citation type="journal article" date="2019" name="Int. J. Syst. Evol. Microbiol.">
        <title>The Global Catalogue of Microorganisms (GCM) 10K type strain sequencing project: providing services to taxonomists for standard genome sequencing and annotation.</title>
        <authorList>
            <consortium name="The Broad Institute Genomics Platform"/>
            <consortium name="The Broad Institute Genome Sequencing Center for Infectious Disease"/>
            <person name="Wu L."/>
            <person name="Ma J."/>
        </authorList>
    </citation>
    <scope>NUCLEOTIDE SEQUENCE [LARGE SCALE GENOMIC DNA]</scope>
    <source>
        <strain evidence="14">KACC 11407</strain>
    </source>
</reference>
<dbReference type="EMBL" id="JBHSNM010000001">
    <property type="protein sequence ID" value="MFC5568855.1"/>
    <property type="molecule type" value="Genomic_DNA"/>
</dbReference>
<accession>A0ABW0SIU4</accession>
<dbReference type="SUPFAM" id="SSF74653">
    <property type="entry name" value="TolA/TonB C-terminal domain"/>
    <property type="match status" value="1"/>
</dbReference>
<proteinExistence type="inferred from homology"/>
<evidence type="ECO:0000256" key="11">
    <source>
        <dbReference type="SAM" id="SignalP"/>
    </source>
</evidence>
<keyword evidence="9" id="KW-0472">Membrane</keyword>
<feature type="signal peptide" evidence="11">
    <location>
        <begin position="1"/>
        <end position="35"/>
    </location>
</feature>
<keyword evidence="11" id="KW-0732">Signal</keyword>
<name>A0ABW0SIU4_9GAMM</name>
<evidence type="ECO:0000313" key="13">
    <source>
        <dbReference type="EMBL" id="MFC5568855.1"/>
    </source>
</evidence>
<evidence type="ECO:0000256" key="2">
    <source>
        <dbReference type="ARBA" id="ARBA00006555"/>
    </source>
</evidence>
<dbReference type="InterPro" id="IPR051045">
    <property type="entry name" value="TonB-dependent_transducer"/>
</dbReference>
<evidence type="ECO:0000256" key="7">
    <source>
        <dbReference type="ARBA" id="ARBA00022927"/>
    </source>
</evidence>
<evidence type="ECO:0000256" key="8">
    <source>
        <dbReference type="ARBA" id="ARBA00022989"/>
    </source>
</evidence>
<feature type="chain" id="PRO_5045102951" evidence="11">
    <location>
        <begin position="36"/>
        <end position="144"/>
    </location>
</feature>
<evidence type="ECO:0000259" key="12">
    <source>
        <dbReference type="PROSITE" id="PS52015"/>
    </source>
</evidence>
<evidence type="ECO:0000256" key="6">
    <source>
        <dbReference type="ARBA" id="ARBA00022692"/>
    </source>
</evidence>
<keyword evidence="3" id="KW-0813">Transport</keyword>
<dbReference type="RefSeq" id="WP_386752568.1">
    <property type="nucleotide sequence ID" value="NZ_JBHSNM010000001.1"/>
</dbReference>
<keyword evidence="8" id="KW-1133">Transmembrane helix</keyword>
<evidence type="ECO:0000256" key="1">
    <source>
        <dbReference type="ARBA" id="ARBA00004383"/>
    </source>
</evidence>
<feature type="domain" description="TonB C-terminal" evidence="12">
    <location>
        <begin position="43"/>
        <end position="139"/>
    </location>
</feature>
<keyword evidence="7" id="KW-0653">Protein transport</keyword>
<keyword evidence="5" id="KW-0997">Cell inner membrane</keyword>
<evidence type="ECO:0000256" key="10">
    <source>
        <dbReference type="SAM" id="MobiDB-lite"/>
    </source>
</evidence>
<evidence type="ECO:0000313" key="14">
    <source>
        <dbReference type="Proteomes" id="UP001596036"/>
    </source>
</evidence>
<feature type="region of interest" description="Disordered" evidence="10">
    <location>
        <begin position="124"/>
        <end position="144"/>
    </location>
</feature>
<comment type="caution">
    <text evidence="13">The sequence shown here is derived from an EMBL/GenBank/DDBJ whole genome shotgun (WGS) entry which is preliminary data.</text>
</comment>
<dbReference type="InterPro" id="IPR037682">
    <property type="entry name" value="TonB_C"/>
</dbReference>
<organism evidence="13 14">
    <name type="scientific">Lysobacter yangpyeongensis</name>
    <dbReference type="NCBI Taxonomy" id="346182"/>
    <lineage>
        <taxon>Bacteria</taxon>
        <taxon>Pseudomonadati</taxon>
        <taxon>Pseudomonadota</taxon>
        <taxon>Gammaproteobacteria</taxon>
        <taxon>Lysobacterales</taxon>
        <taxon>Lysobacteraceae</taxon>
        <taxon>Lysobacter</taxon>
    </lineage>
</organism>
<evidence type="ECO:0000256" key="3">
    <source>
        <dbReference type="ARBA" id="ARBA00022448"/>
    </source>
</evidence>
<dbReference type="NCBIfam" id="TIGR01352">
    <property type="entry name" value="tonB_Cterm"/>
    <property type="match status" value="1"/>
</dbReference>
<comment type="subcellular location">
    <subcellularLocation>
        <location evidence="1">Cell inner membrane</location>
        <topology evidence="1">Single-pass membrane protein</topology>
        <orientation evidence="1">Periplasmic side</orientation>
    </subcellularLocation>
</comment>
<dbReference type="PANTHER" id="PTHR33446:SF2">
    <property type="entry name" value="PROTEIN TONB"/>
    <property type="match status" value="1"/>
</dbReference>
<dbReference type="PANTHER" id="PTHR33446">
    <property type="entry name" value="PROTEIN TONB-RELATED"/>
    <property type="match status" value="1"/>
</dbReference>
<evidence type="ECO:0000256" key="9">
    <source>
        <dbReference type="ARBA" id="ARBA00023136"/>
    </source>
</evidence>
<evidence type="ECO:0000256" key="5">
    <source>
        <dbReference type="ARBA" id="ARBA00022519"/>
    </source>
</evidence>
<comment type="similarity">
    <text evidence="2">Belongs to the TonB family.</text>
</comment>
<feature type="region of interest" description="Disordered" evidence="10">
    <location>
        <begin position="35"/>
        <end position="60"/>
    </location>
</feature>
<keyword evidence="14" id="KW-1185">Reference proteome</keyword>
<dbReference type="Pfam" id="PF03544">
    <property type="entry name" value="TonB_C"/>
    <property type="match status" value="1"/>
</dbReference>
<dbReference type="Proteomes" id="UP001596036">
    <property type="component" value="Unassembled WGS sequence"/>
</dbReference>
<keyword evidence="6" id="KW-0812">Transmembrane</keyword>
<dbReference type="Gene3D" id="3.30.1150.10">
    <property type="match status" value="1"/>
</dbReference>
<gene>
    <name evidence="13" type="ORF">ACFPN1_02090</name>
</gene>